<comment type="caution">
    <text evidence="2">The sequence shown here is derived from an EMBL/GenBank/DDBJ whole genome shotgun (WGS) entry which is preliminary data.</text>
</comment>
<organism evidence="2 3">
    <name type="scientific">Tychonema bourrellyi FEM_GT703</name>
    <dbReference type="NCBI Taxonomy" id="2040638"/>
    <lineage>
        <taxon>Bacteria</taxon>
        <taxon>Bacillati</taxon>
        <taxon>Cyanobacteriota</taxon>
        <taxon>Cyanophyceae</taxon>
        <taxon>Oscillatoriophycideae</taxon>
        <taxon>Oscillatoriales</taxon>
        <taxon>Microcoleaceae</taxon>
        <taxon>Tychonema</taxon>
    </lineage>
</organism>
<sequence>MNTAVLPSTFVLTLLLAVGLFFFIKASVKDRIEQVKLSSESAQESLLTELQEYFAQRAYRVAAVDAPNYKVTFEGFVRPSWFLAIFLTLLSAGGALCLGLVLAMLVPQQGQIFLALVLLSPLTGIFYWKKAGRPEQVSLKLESVAESGNQTKSLVTVRGHRDELAAMQKALDLKLLD</sequence>
<dbReference type="PANTHER" id="PTHR35302">
    <property type="match status" value="1"/>
</dbReference>
<keyword evidence="1" id="KW-0472">Membrane</keyword>
<feature type="transmembrane region" description="Helical" evidence="1">
    <location>
        <begin position="81"/>
        <end position="106"/>
    </location>
</feature>
<keyword evidence="3" id="KW-1185">Reference proteome</keyword>
<reference evidence="2" key="1">
    <citation type="submission" date="2017-10" db="EMBL/GenBank/DDBJ databases">
        <title>Draft genome sequence of the planktic cyanobacteria Tychonema bourrellyi isolated from alpine lentic freshwater.</title>
        <authorList>
            <person name="Tett A."/>
            <person name="Armanini F."/>
            <person name="Asnicar F."/>
            <person name="Boscaini A."/>
            <person name="Pasolli E."/>
            <person name="Zolfo M."/>
            <person name="Donati C."/>
            <person name="Salmaso N."/>
            <person name="Segata N."/>
        </authorList>
    </citation>
    <scope>NUCLEOTIDE SEQUENCE</scope>
    <source>
        <strain evidence="2">FEM_GT703</strain>
    </source>
</reference>
<name>A0A2G4EW47_9CYAN</name>
<feature type="transmembrane region" description="Helical" evidence="1">
    <location>
        <begin position="6"/>
        <end position="24"/>
    </location>
</feature>
<proteinExistence type="predicted"/>
<dbReference type="InterPro" id="IPR021919">
    <property type="entry name" value="CCB1"/>
</dbReference>
<evidence type="ECO:0000256" key="1">
    <source>
        <dbReference type="SAM" id="Phobius"/>
    </source>
</evidence>
<dbReference type="PANTHER" id="PTHR35302:SF1">
    <property type="entry name" value="PROTEIN COFACTOR ASSEMBLY OF COMPLEX C SUBUNIT B CCB1, CHLOROPLASTIC"/>
    <property type="match status" value="1"/>
</dbReference>
<accession>A0A2G4EW47</accession>
<dbReference type="AlphaFoldDB" id="A0A2G4EW47"/>
<evidence type="ECO:0000313" key="3">
    <source>
        <dbReference type="Proteomes" id="UP000226442"/>
    </source>
</evidence>
<dbReference type="Proteomes" id="UP000226442">
    <property type="component" value="Unassembled WGS sequence"/>
</dbReference>
<dbReference type="EMBL" id="NXIB02000157">
    <property type="protein sequence ID" value="PHX53755.1"/>
    <property type="molecule type" value="Genomic_DNA"/>
</dbReference>
<dbReference type="OrthoDB" id="513241at2"/>
<dbReference type="RefSeq" id="WP_096829357.1">
    <property type="nucleotide sequence ID" value="NZ_NXIB02000157.1"/>
</dbReference>
<protein>
    <submittedName>
        <fullName evidence="2">Cofactor assembly of complex C subunit B</fullName>
    </submittedName>
</protein>
<gene>
    <name evidence="2" type="ORF">CP500_019775</name>
</gene>
<dbReference type="Pfam" id="PF12046">
    <property type="entry name" value="CCB1"/>
    <property type="match status" value="1"/>
</dbReference>
<keyword evidence="1" id="KW-1133">Transmembrane helix</keyword>
<keyword evidence="1" id="KW-0812">Transmembrane</keyword>
<evidence type="ECO:0000313" key="2">
    <source>
        <dbReference type="EMBL" id="PHX53755.1"/>
    </source>
</evidence>
<feature type="transmembrane region" description="Helical" evidence="1">
    <location>
        <begin position="112"/>
        <end position="128"/>
    </location>
</feature>